<evidence type="ECO:0008006" key="3">
    <source>
        <dbReference type="Google" id="ProtNLM"/>
    </source>
</evidence>
<protein>
    <recommendedName>
        <fullName evidence="3">Outer membrane protein beta-barrel domain-containing protein</fullName>
    </recommendedName>
</protein>
<dbReference type="RefSeq" id="WP_147378311.1">
    <property type="nucleotide sequence ID" value="NZ_QXFI01000036.1"/>
</dbReference>
<reference evidence="1 2" key="1">
    <citation type="submission" date="2019-07" db="EMBL/GenBank/DDBJ databases">
        <title>Draft genome of two Muricauda strains isolated from deep sea.</title>
        <authorList>
            <person name="Sun C."/>
        </authorList>
    </citation>
    <scope>NUCLEOTIDE SEQUENCE [LARGE SCALE GENOMIC DNA]</scope>
    <source>
        <strain evidence="1 2">72</strain>
    </source>
</reference>
<sequence length="735" mass="83624">MYRLLFPFFMCGFFGLSQSIDLDRLGKAKLFNYSGGLSANGVFYDGTANRQAFTYYLAGNLNFSIAELYNIPLSFAYSNQNFDFSSPFKLNRLSLSPSYKWITAHIGDVAMRFSPYTLNGHQFTGVGVDISPNGPFKFSAMYGRLLRATEFDPDQPENIVAYYRNGYGLKASYAFEKVNLGMIFFKATDDENSLKQPFPFELGLSPKDNVVASLETNFKVLEKADIKVEYAVSGITEDVRVKDPRSKKGPFSLFLNENVTTHYFKAFNTSFDYRAGNGSMGAKYERIDPNYRTFGAYYFNNDLENIALNASQTIFNNTLNIGVNVGLQRDNLDKAKSSDMKRLVSSINLSYTPNEKLGINSSFSNFQSYTNIRDQFDYINQVGEFDNVDTLNYRQISKNASLGLNYALKQTDTRQYRANINLVYQNSNNQQDGKTMENGASEFYNGTVSHSWGYPKKALTIILAANSSYSKSGETDTGLTLGPTLGLTKQLFDKKLRTSFSASYNTSFANGEQQNQYYNLRLGGNYTWLEKHVFSLNVLSLFRNTPIIDNTDFTATFGYTYSFGSANNKGKRGIANSGNVPIETLYTFRYRDVIYSGTPSELDQQLENLLQQSGDLPQVKKEELNMLLTTLREHHGKSDYKEIAINLLNELYHFKDFKKRYEEVFYSELKSIMKDVQEKGNVPEVEREKMGSSLSEFGQTLMPIAYERFREDIEEIGLTDYIRRAVTDFMQNEGW</sequence>
<name>A0ABY3KD56_9FLAO</name>
<dbReference type="EMBL" id="VNWK01000036">
    <property type="protein sequence ID" value="TXJ90951.1"/>
    <property type="molecule type" value="Genomic_DNA"/>
</dbReference>
<comment type="caution">
    <text evidence="1">The sequence shown here is derived from an EMBL/GenBank/DDBJ whole genome shotgun (WGS) entry which is preliminary data.</text>
</comment>
<evidence type="ECO:0000313" key="1">
    <source>
        <dbReference type="EMBL" id="TXJ90951.1"/>
    </source>
</evidence>
<gene>
    <name evidence="1" type="ORF">FQ017_18225</name>
</gene>
<proteinExistence type="predicted"/>
<accession>A0ABY3KD56</accession>
<organism evidence="1 2">
    <name type="scientific">Flagellimonas pelagia</name>
    <dbReference type="NCBI Taxonomy" id="2306998"/>
    <lineage>
        <taxon>Bacteria</taxon>
        <taxon>Pseudomonadati</taxon>
        <taxon>Bacteroidota</taxon>
        <taxon>Flavobacteriia</taxon>
        <taxon>Flavobacteriales</taxon>
        <taxon>Flavobacteriaceae</taxon>
        <taxon>Flagellimonas</taxon>
    </lineage>
</organism>
<keyword evidence="2" id="KW-1185">Reference proteome</keyword>
<evidence type="ECO:0000313" key="2">
    <source>
        <dbReference type="Proteomes" id="UP000321621"/>
    </source>
</evidence>
<dbReference type="Proteomes" id="UP000321621">
    <property type="component" value="Unassembled WGS sequence"/>
</dbReference>